<keyword evidence="1" id="KW-1133">Transmembrane helix</keyword>
<evidence type="ECO:0000313" key="2">
    <source>
        <dbReference type="EMBL" id="OMI01630.1"/>
    </source>
</evidence>
<dbReference type="OrthoDB" id="2930040at2"/>
<dbReference type="RefSeq" id="WP_076762059.1">
    <property type="nucleotide sequence ID" value="NZ_CP133085.1"/>
</dbReference>
<evidence type="ECO:0000313" key="3">
    <source>
        <dbReference type="Proteomes" id="UP000187367"/>
    </source>
</evidence>
<keyword evidence="1" id="KW-0812">Transmembrane</keyword>
<dbReference type="Proteomes" id="UP000187367">
    <property type="component" value="Unassembled WGS sequence"/>
</dbReference>
<sequence>MEENINCRNCNELIPYRSKVCEACGCEKPLPKAQKIKDRIVLTAAGMVAVLTIVLILGTIFSYMNII</sequence>
<dbReference type="GeneID" id="92791334"/>
<accession>A0A1R1RSL9</accession>
<organism evidence="2 3">
    <name type="scientific">Bacillus swezeyi</name>
    <dbReference type="NCBI Taxonomy" id="1925020"/>
    <lineage>
        <taxon>Bacteria</taxon>
        <taxon>Bacillati</taxon>
        <taxon>Bacillota</taxon>
        <taxon>Bacilli</taxon>
        <taxon>Bacillales</taxon>
        <taxon>Bacillaceae</taxon>
        <taxon>Bacillus</taxon>
    </lineage>
</organism>
<protein>
    <recommendedName>
        <fullName evidence="4">DUF2116 family Zn-ribbon domain-containing protein</fullName>
    </recommendedName>
</protein>
<name>A0A1R1QE06_9BACI</name>
<gene>
    <name evidence="2" type="ORF">BW143_16915</name>
</gene>
<reference evidence="2 3" key="1">
    <citation type="submission" date="2017-01" db="EMBL/GenBank/DDBJ databases">
        <title>Bacillus phylogenomics.</title>
        <authorList>
            <person name="Dunlap C."/>
        </authorList>
    </citation>
    <scope>NUCLEOTIDE SEQUENCE [LARGE SCALE GENOMIC DNA]</scope>
    <source>
        <strain evidence="2 3">NRRL B-41282</strain>
    </source>
</reference>
<keyword evidence="1" id="KW-0472">Membrane</keyword>
<accession>A0A1R1QE06</accession>
<comment type="caution">
    <text evidence="2">The sequence shown here is derived from an EMBL/GenBank/DDBJ whole genome shotgun (WGS) entry which is preliminary data.</text>
</comment>
<evidence type="ECO:0008006" key="4">
    <source>
        <dbReference type="Google" id="ProtNLM"/>
    </source>
</evidence>
<proteinExistence type="predicted"/>
<keyword evidence="3" id="KW-1185">Reference proteome</keyword>
<evidence type="ECO:0000256" key="1">
    <source>
        <dbReference type="SAM" id="Phobius"/>
    </source>
</evidence>
<dbReference type="EMBL" id="MTJL01000035">
    <property type="protein sequence ID" value="OMI01630.1"/>
    <property type="molecule type" value="Genomic_DNA"/>
</dbReference>
<feature type="transmembrane region" description="Helical" evidence="1">
    <location>
        <begin position="40"/>
        <end position="64"/>
    </location>
</feature>
<dbReference type="AlphaFoldDB" id="A0A1R1QE06"/>